<evidence type="ECO:0000256" key="5">
    <source>
        <dbReference type="ARBA" id="ARBA00022917"/>
    </source>
</evidence>
<proteinExistence type="predicted"/>
<keyword evidence="6" id="KW-0030">Aminoacyl-tRNA synthetase</keyword>
<dbReference type="Proteomes" id="UP000594451">
    <property type="component" value="Chromosome"/>
</dbReference>
<evidence type="ECO:0000256" key="4">
    <source>
        <dbReference type="ARBA" id="ARBA00022840"/>
    </source>
</evidence>
<evidence type="ECO:0000256" key="2">
    <source>
        <dbReference type="ARBA" id="ARBA00022598"/>
    </source>
</evidence>
<dbReference type="SUPFAM" id="SSF55681">
    <property type="entry name" value="Class II aaRS and biotin synthetases"/>
    <property type="match status" value="1"/>
</dbReference>
<evidence type="ECO:0000313" key="9">
    <source>
        <dbReference type="EMBL" id="QPJ58539.1"/>
    </source>
</evidence>
<dbReference type="GO" id="GO:0000049">
    <property type="term" value="F:tRNA binding"/>
    <property type="evidence" value="ECO:0007669"/>
    <property type="project" value="InterPro"/>
</dbReference>
<dbReference type="EMBL" id="CP039370">
    <property type="protein sequence ID" value="QPJ58539.1"/>
    <property type="molecule type" value="Genomic_DNA"/>
</dbReference>
<dbReference type="EC" id="6.1.1.20" evidence="1"/>
<keyword evidence="4" id="KW-0067">ATP-binding</keyword>
<dbReference type="InterPro" id="IPR002319">
    <property type="entry name" value="Phenylalanyl-tRNA_Synthase"/>
</dbReference>
<dbReference type="PROSITE" id="PS50862">
    <property type="entry name" value="AA_TRNA_LIGASE_II"/>
    <property type="match status" value="1"/>
</dbReference>
<dbReference type="Pfam" id="PF01409">
    <property type="entry name" value="tRNA-synt_2d"/>
    <property type="match status" value="1"/>
</dbReference>
<dbReference type="KEGG" id="psup:E5P55_01070"/>
<gene>
    <name evidence="9" type="ORF">E5P55_01070</name>
</gene>
<evidence type="ECO:0000313" key="10">
    <source>
        <dbReference type="Proteomes" id="UP000594451"/>
    </source>
</evidence>
<dbReference type="GO" id="GO:0006432">
    <property type="term" value="P:phenylalanyl-tRNA aminoacylation"/>
    <property type="evidence" value="ECO:0007669"/>
    <property type="project" value="TreeGrafter"/>
</dbReference>
<dbReference type="PANTHER" id="PTHR11538:SF41">
    <property type="entry name" value="PHENYLALANINE--TRNA LIGASE, MITOCHONDRIAL"/>
    <property type="match status" value="1"/>
</dbReference>
<keyword evidence="2" id="KW-0436">Ligase</keyword>
<protein>
    <recommendedName>
        <fullName evidence="1">phenylalanine--tRNA ligase</fullName>
        <ecNumber evidence="1">6.1.1.20</ecNumber>
    </recommendedName>
</protein>
<dbReference type="PANTHER" id="PTHR11538">
    <property type="entry name" value="PHENYLALANYL-TRNA SYNTHETASE"/>
    <property type="match status" value="1"/>
</dbReference>
<name>A0A7T0FXX8_9BACT</name>
<evidence type="ECO:0000259" key="8">
    <source>
        <dbReference type="PROSITE" id="PS50862"/>
    </source>
</evidence>
<keyword evidence="3" id="KW-0547">Nucleotide-binding</keyword>
<evidence type="ECO:0000256" key="6">
    <source>
        <dbReference type="ARBA" id="ARBA00023146"/>
    </source>
</evidence>
<feature type="domain" description="Aminoacyl-transfer RNA synthetases class-II family profile" evidence="8">
    <location>
        <begin position="146"/>
        <end position="291"/>
    </location>
</feature>
<reference evidence="9 10" key="1">
    <citation type="journal article" date="2020" name="Sci. Rep.">
        <title>Morphology, ultrastructure, genomics, and phylogeny of Euplotes vanleeuwenhoeki sp. nov. and its ultra-reduced endosymbiont Candidatus Pinguicoccus supinus sp. nov.</title>
        <authorList>
            <person name="Serra V."/>
            <person name="Gammuto L."/>
            <person name="Nitla V."/>
            <person name="Castelli M."/>
            <person name="Lanzoni O."/>
            <person name="Sassera D."/>
            <person name="Bandi C."/>
            <person name="Sandeep B.V."/>
            <person name="Verni F."/>
            <person name="Modeo L."/>
            <person name="Petroni G."/>
        </authorList>
    </citation>
    <scope>NUCLEOTIDE SEQUENCE [LARGE SCALE GENOMIC DNA]</scope>
    <source>
        <strain evidence="9 10">KKR18_Esm</strain>
    </source>
</reference>
<accession>A0A7T0FXX8</accession>
<comment type="catalytic activity">
    <reaction evidence="7">
        <text>tRNA(Phe) + L-phenylalanine + ATP = L-phenylalanyl-tRNA(Phe) + AMP + diphosphate + H(+)</text>
        <dbReference type="Rhea" id="RHEA:19413"/>
        <dbReference type="Rhea" id="RHEA-COMP:9668"/>
        <dbReference type="Rhea" id="RHEA-COMP:9699"/>
        <dbReference type="ChEBI" id="CHEBI:15378"/>
        <dbReference type="ChEBI" id="CHEBI:30616"/>
        <dbReference type="ChEBI" id="CHEBI:33019"/>
        <dbReference type="ChEBI" id="CHEBI:58095"/>
        <dbReference type="ChEBI" id="CHEBI:78442"/>
        <dbReference type="ChEBI" id="CHEBI:78531"/>
        <dbReference type="ChEBI" id="CHEBI:456215"/>
        <dbReference type="EC" id="6.1.1.20"/>
    </reaction>
</comment>
<keyword evidence="10" id="KW-1185">Reference proteome</keyword>
<evidence type="ECO:0000256" key="3">
    <source>
        <dbReference type="ARBA" id="ARBA00022741"/>
    </source>
</evidence>
<sequence length="291" mass="34511">MYFLFNFADQLYRLLLILTYKILLSEHNLFKLKRLFFGKLCFFDFLLKNIKLINYSYYKILLGKFINLTKNKLSTHFSNISNFFFLQKKNAKSDKYINILHSSCYNLHKIKTNTLTTVEYSIISFFIKLGFSFKTSSEVDTSWFCFDALNIPPYHTSRNSSDTFYIQNRLIKFNPSDFIKQYGNKNSIYMMRTQTSSIQIKTLLSLKTPLKIITLGRVFRNDNVDSTHNINFSQIEILSVGVSINLKDLRDIIFKFLTSFFDKNKRIRFRNSYFPFTQPSFEVDIMDDFGN</sequence>
<dbReference type="AlphaFoldDB" id="A0A7T0FXX8"/>
<dbReference type="InterPro" id="IPR045864">
    <property type="entry name" value="aa-tRNA-synth_II/BPL/LPL"/>
</dbReference>
<keyword evidence="5" id="KW-0648">Protein biosynthesis</keyword>
<dbReference type="InterPro" id="IPR006195">
    <property type="entry name" value="aa-tRNA-synth_II"/>
</dbReference>
<organism evidence="9 10">
    <name type="scientific">Candidatus Pinguicoccus supinus</name>
    <dbReference type="NCBI Taxonomy" id="2529394"/>
    <lineage>
        <taxon>Bacteria</taxon>
        <taxon>Pseudomonadati</taxon>
        <taxon>Verrucomicrobiota</taxon>
        <taxon>Candidatus Pinguicoccus</taxon>
    </lineage>
</organism>
<dbReference type="GO" id="GO:0005737">
    <property type="term" value="C:cytoplasm"/>
    <property type="evidence" value="ECO:0007669"/>
    <property type="project" value="TreeGrafter"/>
</dbReference>
<dbReference type="GO" id="GO:0004826">
    <property type="term" value="F:phenylalanine-tRNA ligase activity"/>
    <property type="evidence" value="ECO:0007669"/>
    <property type="project" value="UniProtKB-EC"/>
</dbReference>
<dbReference type="Gene3D" id="3.30.930.10">
    <property type="entry name" value="Bira Bifunctional Protein, Domain 2"/>
    <property type="match status" value="1"/>
</dbReference>
<dbReference type="GO" id="GO:0005524">
    <property type="term" value="F:ATP binding"/>
    <property type="evidence" value="ECO:0007669"/>
    <property type="project" value="UniProtKB-KW"/>
</dbReference>
<evidence type="ECO:0000256" key="7">
    <source>
        <dbReference type="ARBA" id="ARBA00049255"/>
    </source>
</evidence>
<evidence type="ECO:0000256" key="1">
    <source>
        <dbReference type="ARBA" id="ARBA00012814"/>
    </source>
</evidence>